<keyword evidence="4" id="KW-1185">Reference proteome</keyword>
<name>A0A378JZX6_9GAMM</name>
<dbReference type="EMBL" id="LNYN01000042">
    <property type="protein sequence ID" value="KTD30993.1"/>
    <property type="molecule type" value="Genomic_DNA"/>
</dbReference>
<dbReference type="Proteomes" id="UP000254040">
    <property type="component" value="Unassembled WGS sequence"/>
</dbReference>
<protein>
    <submittedName>
        <fullName evidence="3">Uncharacterized protein</fullName>
    </submittedName>
</protein>
<feature type="compositionally biased region" description="Low complexity" evidence="1">
    <location>
        <begin position="283"/>
        <end position="298"/>
    </location>
</feature>
<reference evidence="3 5" key="2">
    <citation type="submission" date="2018-06" db="EMBL/GenBank/DDBJ databases">
        <authorList>
            <consortium name="Pathogen Informatics"/>
            <person name="Doyle S."/>
        </authorList>
    </citation>
    <scope>NUCLEOTIDE SEQUENCE [LARGE SCALE GENOMIC DNA]</scope>
    <source>
        <strain evidence="3 5">NCTC12239</strain>
    </source>
</reference>
<feature type="region of interest" description="Disordered" evidence="1">
    <location>
        <begin position="264"/>
        <end position="298"/>
    </location>
</feature>
<proteinExistence type="predicted"/>
<organism evidence="3 5">
    <name type="scientific">Legionella moravica</name>
    <dbReference type="NCBI Taxonomy" id="39962"/>
    <lineage>
        <taxon>Bacteria</taxon>
        <taxon>Pseudomonadati</taxon>
        <taxon>Pseudomonadota</taxon>
        <taxon>Gammaproteobacteria</taxon>
        <taxon>Legionellales</taxon>
        <taxon>Legionellaceae</taxon>
        <taxon>Legionella</taxon>
    </lineage>
</organism>
<dbReference type="OrthoDB" id="5637701at2"/>
<accession>A0A378JZX6</accession>
<sequence>MIIYLNGRLSLWSKQFNNRLYEIESERTPALELQYNLIKSISHCSVWLHLIVQSIINDQQFQIHHEEDIQNIKNRLKELKQVSHERIAPESEVIHRIILYSDHLMNAKSLTEIQLIHVQYLKEMESINETYAGSATRLQLSGIHQTIDQWISRYKIQLDSSRVLIVSSHGPREDLIEKQYFLDLYQRHGFENAEKGSSHIICVEMLPEQIATVSKESLIDFLRKHQINMMIGQNMLGDPQAMNKDVLGQYAPEVLKTLCPYSRKGSDSAGMSASSFAQPKVLSQSADAASDSSQLRNK</sequence>
<gene>
    <name evidence="2" type="ORF">Lmor_3100</name>
    <name evidence="3" type="ORF">NCTC12239_02518</name>
</gene>
<evidence type="ECO:0000313" key="2">
    <source>
        <dbReference type="EMBL" id="KTD30993.1"/>
    </source>
</evidence>
<evidence type="ECO:0000313" key="3">
    <source>
        <dbReference type="EMBL" id="STX63570.1"/>
    </source>
</evidence>
<evidence type="ECO:0000313" key="5">
    <source>
        <dbReference type="Proteomes" id="UP000254040"/>
    </source>
</evidence>
<reference evidence="2 4" key="1">
    <citation type="submission" date="2015-11" db="EMBL/GenBank/DDBJ databases">
        <title>Genomic analysis of 38 Legionella species identifies large and diverse effector repertoires.</title>
        <authorList>
            <person name="Burstein D."/>
            <person name="Amaro F."/>
            <person name="Zusman T."/>
            <person name="Lifshitz Z."/>
            <person name="Cohen O."/>
            <person name="Gilbert J.A."/>
            <person name="Pupko T."/>
            <person name="Shuman H.A."/>
            <person name="Segal G."/>
        </authorList>
    </citation>
    <scope>NUCLEOTIDE SEQUENCE [LARGE SCALE GENOMIC DNA]</scope>
    <source>
        <strain evidence="2 4">ATCC 43877</strain>
    </source>
</reference>
<dbReference type="Proteomes" id="UP000054985">
    <property type="component" value="Unassembled WGS sequence"/>
</dbReference>
<dbReference type="EMBL" id="UGOG01000001">
    <property type="protein sequence ID" value="STX63570.1"/>
    <property type="molecule type" value="Genomic_DNA"/>
</dbReference>
<dbReference type="AlphaFoldDB" id="A0A378JZX6"/>
<evidence type="ECO:0000313" key="4">
    <source>
        <dbReference type="Proteomes" id="UP000054985"/>
    </source>
</evidence>
<evidence type="ECO:0000256" key="1">
    <source>
        <dbReference type="SAM" id="MobiDB-lite"/>
    </source>
</evidence>
<dbReference type="RefSeq" id="WP_028384817.1">
    <property type="nucleotide sequence ID" value="NZ_CAAAJG010000017.1"/>
</dbReference>